<keyword evidence="5" id="KW-0732">Signal</keyword>
<gene>
    <name evidence="7" type="ORF">HOLleu_34259</name>
</gene>
<dbReference type="InterPro" id="IPR005135">
    <property type="entry name" value="Endo/exonuclease/phosphatase"/>
</dbReference>
<dbReference type="GO" id="GO:0007508">
    <property type="term" value="P:larval heart development"/>
    <property type="evidence" value="ECO:0007669"/>
    <property type="project" value="TreeGrafter"/>
</dbReference>
<dbReference type="PROSITE" id="PS01359">
    <property type="entry name" value="ZF_PHD_1"/>
    <property type="match status" value="1"/>
</dbReference>
<keyword evidence="8" id="KW-1185">Reference proteome</keyword>
<evidence type="ECO:0000259" key="6">
    <source>
        <dbReference type="PROSITE" id="PS50016"/>
    </source>
</evidence>
<keyword evidence="3" id="KW-0862">Zinc</keyword>
<dbReference type="EMBL" id="JAIZAY010000018">
    <property type="protein sequence ID" value="KAJ8024362.1"/>
    <property type="molecule type" value="Genomic_DNA"/>
</dbReference>
<sequence>MAFKSYLLILPGILAFTCWRILNPVHTQLEKDQLPPFLEGHWTAPLIIHNKLFTPLNPVSSFHFSIQCRHKLLKFPKTKVPAHVLLLTTLLAGDIESNPGPGRRPKFPCQICHIAAKWGQKAIECDKCQGWFHVTCLNMNEMIYNVLSEHPSYSWSCCNCGLPNFSSSFMESLLDLELSNSFSLLSHDSVEHSIHVMSQNPGVPLSASSPKIDRCNVRPKLNPSSNPRTLSAELSHRRLPTNLKKLKIINVNCQSIRAKLPSFEVMLATEDPDIVIGTESWLNDSIATGEVFPNLYNVFRRDREASKGGGVFIAVKNTFIVTSEPNLITNCESTWISLHVKGLSPVYIGAFYRPQSTDRDYLLQLDLSLSKIPKNAAVWLLGDFNLPSVDWDTTSFKTGGSYPAISNLMIELLMISIYTRLSRSLLVSLTSWTSVLQTVQPGLIPSTLIVALVIMT</sequence>
<dbReference type="SUPFAM" id="SSF57903">
    <property type="entry name" value="FYVE/PHD zinc finger"/>
    <property type="match status" value="1"/>
</dbReference>
<dbReference type="InterPro" id="IPR019787">
    <property type="entry name" value="Znf_PHD-finger"/>
</dbReference>
<dbReference type="GO" id="GO:0031012">
    <property type="term" value="C:extracellular matrix"/>
    <property type="evidence" value="ECO:0007669"/>
    <property type="project" value="TreeGrafter"/>
</dbReference>
<dbReference type="GO" id="GO:0003824">
    <property type="term" value="F:catalytic activity"/>
    <property type="evidence" value="ECO:0007669"/>
    <property type="project" value="InterPro"/>
</dbReference>
<dbReference type="AlphaFoldDB" id="A0A9Q1BH14"/>
<dbReference type="PANTHER" id="PTHR33395:SF22">
    <property type="entry name" value="REVERSE TRANSCRIPTASE DOMAIN-CONTAINING PROTEIN"/>
    <property type="match status" value="1"/>
</dbReference>
<comment type="caution">
    <text evidence="7">The sequence shown here is derived from an EMBL/GenBank/DDBJ whole genome shotgun (WGS) entry which is preliminary data.</text>
</comment>
<keyword evidence="2 4" id="KW-0863">Zinc-finger</keyword>
<name>A0A9Q1BH14_HOLLE</name>
<dbReference type="Gene3D" id="3.60.10.10">
    <property type="entry name" value="Endonuclease/exonuclease/phosphatase"/>
    <property type="match status" value="1"/>
</dbReference>
<reference evidence="7" key="1">
    <citation type="submission" date="2021-10" db="EMBL/GenBank/DDBJ databases">
        <title>Tropical sea cucumber genome reveals ecological adaptation and Cuvierian tubules defense mechanism.</title>
        <authorList>
            <person name="Chen T."/>
        </authorList>
    </citation>
    <scope>NUCLEOTIDE SEQUENCE</scope>
    <source>
        <strain evidence="7">Nanhai2018</strain>
        <tissue evidence="7">Muscle</tissue>
    </source>
</reference>
<proteinExistence type="predicted"/>
<dbReference type="InterPro" id="IPR036691">
    <property type="entry name" value="Endo/exonu/phosph_ase_sf"/>
</dbReference>
<evidence type="ECO:0000256" key="1">
    <source>
        <dbReference type="ARBA" id="ARBA00022723"/>
    </source>
</evidence>
<dbReference type="Gene3D" id="3.30.40.10">
    <property type="entry name" value="Zinc/RING finger domain, C3HC4 (zinc finger)"/>
    <property type="match status" value="1"/>
</dbReference>
<protein>
    <recommendedName>
        <fullName evidence="6">PHD-type domain-containing protein</fullName>
    </recommendedName>
</protein>
<dbReference type="OrthoDB" id="6143588at2759"/>
<feature type="domain" description="PHD-type" evidence="6">
    <location>
        <begin position="106"/>
        <end position="163"/>
    </location>
</feature>
<dbReference type="PANTHER" id="PTHR33395">
    <property type="entry name" value="TRANSCRIPTASE, PUTATIVE-RELATED-RELATED"/>
    <property type="match status" value="1"/>
</dbReference>
<evidence type="ECO:0000256" key="4">
    <source>
        <dbReference type="PROSITE-ProRule" id="PRU00146"/>
    </source>
</evidence>
<evidence type="ECO:0000256" key="2">
    <source>
        <dbReference type="ARBA" id="ARBA00022771"/>
    </source>
</evidence>
<dbReference type="GO" id="GO:0008270">
    <property type="term" value="F:zinc ion binding"/>
    <property type="evidence" value="ECO:0007669"/>
    <property type="project" value="UniProtKB-KW"/>
</dbReference>
<evidence type="ECO:0000256" key="5">
    <source>
        <dbReference type="SAM" id="SignalP"/>
    </source>
</evidence>
<keyword evidence="1" id="KW-0479">Metal-binding</keyword>
<evidence type="ECO:0000313" key="7">
    <source>
        <dbReference type="EMBL" id="KAJ8024362.1"/>
    </source>
</evidence>
<feature type="signal peptide" evidence="5">
    <location>
        <begin position="1"/>
        <end position="15"/>
    </location>
</feature>
<dbReference type="Pfam" id="PF03372">
    <property type="entry name" value="Exo_endo_phos"/>
    <property type="match status" value="1"/>
</dbReference>
<feature type="chain" id="PRO_5040136107" description="PHD-type domain-containing protein" evidence="5">
    <location>
        <begin position="16"/>
        <end position="456"/>
    </location>
</feature>
<dbReference type="InterPro" id="IPR013083">
    <property type="entry name" value="Znf_RING/FYVE/PHD"/>
</dbReference>
<dbReference type="PROSITE" id="PS50016">
    <property type="entry name" value="ZF_PHD_2"/>
    <property type="match status" value="1"/>
</dbReference>
<dbReference type="Proteomes" id="UP001152320">
    <property type="component" value="Chromosome 18"/>
</dbReference>
<accession>A0A9Q1BH14</accession>
<dbReference type="SUPFAM" id="SSF56219">
    <property type="entry name" value="DNase I-like"/>
    <property type="match status" value="1"/>
</dbReference>
<organism evidence="7 8">
    <name type="scientific">Holothuria leucospilota</name>
    <name type="common">Black long sea cucumber</name>
    <name type="synonym">Mertensiothuria leucospilota</name>
    <dbReference type="NCBI Taxonomy" id="206669"/>
    <lineage>
        <taxon>Eukaryota</taxon>
        <taxon>Metazoa</taxon>
        <taxon>Echinodermata</taxon>
        <taxon>Eleutherozoa</taxon>
        <taxon>Echinozoa</taxon>
        <taxon>Holothuroidea</taxon>
        <taxon>Aspidochirotacea</taxon>
        <taxon>Aspidochirotida</taxon>
        <taxon>Holothuriidae</taxon>
        <taxon>Holothuria</taxon>
    </lineage>
</organism>
<evidence type="ECO:0000256" key="3">
    <source>
        <dbReference type="ARBA" id="ARBA00022833"/>
    </source>
</evidence>
<dbReference type="InterPro" id="IPR019786">
    <property type="entry name" value="Zinc_finger_PHD-type_CS"/>
</dbReference>
<evidence type="ECO:0000313" key="8">
    <source>
        <dbReference type="Proteomes" id="UP001152320"/>
    </source>
</evidence>
<dbReference type="GO" id="GO:0061343">
    <property type="term" value="P:cell adhesion involved in heart morphogenesis"/>
    <property type="evidence" value="ECO:0007669"/>
    <property type="project" value="TreeGrafter"/>
</dbReference>
<dbReference type="InterPro" id="IPR011011">
    <property type="entry name" value="Znf_FYVE_PHD"/>
</dbReference>